<keyword evidence="1" id="KW-1133">Transmembrane helix</keyword>
<dbReference type="Proteomes" id="UP000295621">
    <property type="component" value="Unassembled WGS sequence"/>
</dbReference>
<gene>
    <name evidence="2" type="ORF">E1212_24510</name>
</gene>
<name>A0A4R4RG08_9ACTN</name>
<organism evidence="2 3">
    <name type="scientific">Jiangella ureilytica</name>
    <dbReference type="NCBI Taxonomy" id="2530374"/>
    <lineage>
        <taxon>Bacteria</taxon>
        <taxon>Bacillati</taxon>
        <taxon>Actinomycetota</taxon>
        <taxon>Actinomycetes</taxon>
        <taxon>Jiangellales</taxon>
        <taxon>Jiangellaceae</taxon>
        <taxon>Jiangella</taxon>
    </lineage>
</organism>
<reference evidence="2 3" key="1">
    <citation type="submission" date="2019-02" db="EMBL/GenBank/DDBJ databases">
        <title>Draft genome sequences of novel Actinobacteria.</title>
        <authorList>
            <person name="Sahin N."/>
            <person name="Ay H."/>
            <person name="Saygin H."/>
        </authorList>
    </citation>
    <scope>NUCLEOTIDE SEQUENCE [LARGE SCALE GENOMIC DNA]</scope>
    <source>
        <strain evidence="2 3">KC603</strain>
    </source>
</reference>
<proteinExistence type="predicted"/>
<evidence type="ECO:0000313" key="2">
    <source>
        <dbReference type="EMBL" id="TDC47363.1"/>
    </source>
</evidence>
<evidence type="ECO:0000256" key="1">
    <source>
        <dbReference type="SAM" id="Phobius"/>
    </source>
</evidence>
<keyword evidence="3" id="KW-1185">Reference proteome</keyword>
<evidence type="ECO:0000313" key="3">
    <source>
        <dbReference type="Proteomes" id="UP000295621"/>
    </source>
</evidence>
<comment type="caution">
    <text evidence="2">The sequence shown here is derived from an EMBL/GenBank/DDBJ whole genome shotgun (WGS) entry which is preliminary data.</text>
</comment>
<feature type="transmembrane region" description="Helical" evidence="1">
    <location>
        <begin position="12"/>
        <end position="36"/>
    </location>
</feature>
<sequence length="80" mass="7927">MLLLAAEAGAAFLAGAVFLAVDFFAGALFFAGAAFLADSLSSPSELDAAFFAAPDPPEFEFDSVSAPEDGAGAHGPVEGS</sequence>
<accession>A0A4R4RG08</accession>
<protein>
    <submittedName>
        <fullName evidence="2">Uncharacterized protein</fullName>
    </submittedName>
</protein>
<dbReference type="EMBL" id="SMKL01000076">
    <property type="protein sequence ID" value="TDC47363.1"/>
    <property type="molecule type" value="Genomic_DNA"/>
</dbReference>
<keyword evidence="1" id="KW-0472">Membrane</keyword>
<keyword evidence="1" id="KW-0812">Transmembrane</keyword>
<dbReference type="AlphaFoldDB" id="A0A4R4RG08"/>